<dbReference type="HOGENOM" id="CLU_049421_2_0_10"/>
<dbReference type="eggNOG" id="COG4261">
    <property type="taxonomic scope" value="Bacteria"/>
</dbReference>
<dbReference type="AlphaFoldDB" id="A0A069QMA8"/>
<evidence type="ECO:0000256" key="3">
    <source>
        <dbReference type="ARBA" id="ARBA00022519"/>
    </source>
</evidence>
<protein>
    <submittedName>
        <fullName evidence="8">Lipid A biosynthesis (KDO)2-(Lauroyl)-lipid IVA acyltransferase</fullName>
    </submittedName>
</protein>
<keyword evidence="2" id="KW-1003">Cell membrane</keyword>
<dbReference type="PANTHER" id="PTHR30606:SF10">
    <property type="entry name" value="PHOSPHATIDYLINOSITOL MANNOSIDE ACYLTRANSFERASE"/>
    <property type="match status" value="1"/>
</dbReference>
<gene>
    <name evidence="8" type="ORF">HMPREF1991_03000</name>
</gene>
<keyword evidence="6 8" id="KW-0012">Acyltransferase</keyword>
<dbReference type="GO" id="GO:0009247">
    <property type="term" value="P:glycolipid biosynthetic process"/>
    <property type="evidence" value="ECO:0007669"/>
    <property type="project" value="UniProtKB-ARBA"/>
</dbReference>
<dbReference type="PATRIC" id="fig|1122985.7.peg.3102"/>
<keyword evidence="9" id="KW-1185">Reference proteome</keyword>
<dbReference type="PANTHER" id="PTHR30606">
    <property type="entry name" value="LIPID A BIOSYNTHESIS LAUROYL ACYLTRANSFERASE"/>
    <property type="match status" value="1"/>
</dbReference>
<evidence type="ECO:0000313" key="8">
    <source>
        <dbReference type="EMBL" id="KDR50976.1"/>
    </source>
</evidence>
<evidence type="ECO:0000256" key="5">
    <source>
        <dbReference type="ARBA" id="ARBA00023136"/>
    </source>
</evidence>
<reference evidence="8 9" key="1">
    <citation type="submission" date="2013-08" db="EMBL/GenBank/DDBJ databases">
        <authorList>
            <person name="Weinstock G."/>
            <person name="Sodergren E."/>
            <person name="Wylie T."/>
            <person name="Fulton L."/>
            <person name="Fulton R."/>
            <person name="Fronick C."/>
            <person name="O'Laughlin M."/>
            <person name="Godfrey J."/>
            <person name="Miner T."/>
            <person name="Herter B."/>
            <person name="Appelbaum E."/>
            <person name="Cordes M."/>
            <person name="Lek S."/>
            <person name="Wollam A."/>
            <person name="Pepin K.H."/>
            <person name="Palsikar V.B."/>
            <person name="Mitreva M."/>
            <person name="Wilson R.K."/>
        </authorList>
    </citation>
    <scope>NUCLEOTIDE SEQUENCE [LARGE SCALE GENOMIC DNA]</scope>
    <source>
        <strain evidence="8 9">ATCC 15930</strain>
    </source>
</reference>
<dbReference type="GO" id="GO:0016746">
    <property type="term" value="F:acyltransferase activity"/>
    <property type="evidence" value="ECO:0007669"/>
    <property type="project" value="UniProtKB-KW"/>
</dbReference>
<comment type="subcellular location">
    <subcellularLocation>
        <location evidence="1">Cell inner membrane</location>
    </subcellularLocation>
</comment>
<name>A0A069QMA8_HOYLO</name>
<dbReference type="CDD" id="cd07984">
    <property type="entry name" value="LPLAT_LABLAT-like"/>
    <property type="match status" value="1"/>
</dbReference>
<accession>A0A069QMA8</accession>
<keyword evidence="3" id="KW-0997">Cell inner membrane</keyword>
<dbReference type="Pfam" id="PF03279">
    <property type="entry name" value="Lip_A_acyltrans"/>
    <property type="match status" value="1"/>
</dbReference>
<keyword evidence="7" id="KW-1133">Transmembrane helix</keyword>
<evidence type="ECO:0000256" key="6">
    <source>
        <dbReference type="ARBA" id="ARBA00023315"/>
    </source>
</evidence>
<dbReference type="InterPro" id="IPR004960">
    <property type="entry name" value="LipA_acyltrans"/>
</dbReference>
<dbReference type="EMBL" id="JNGW01000129">
    <property type="protein sequence ID" value="KDR50976.1"/>
    <property type="molecule type" value="Genomic_DNA"/>
</dbReference>
<evidence type="ECO:0000256" key="7">
    <source>
        <dbReference type="SAM" id="Phobius"/>
    </source>
</evidence>
<organism evidence="8 9">
    <name type="scientific">Hoylesella loescheii DSM 19665 = JCM 12249 = ATCC 15930</name>
    <dbReference type="NCBI Taxonomy" id="1122985"/>
    <lineage>
        <taxon>Bacteria</taxon>
        <taxon>Pseudomonadati</taxon>
        <taxon>Bacteroidota</taxon>
        <taxon>Bacteroidia</taxon>
        <taxon>Bacteroidales</taxon>
        <taxon>Prevotellaceae</taxon>
        <taxon>Hoylesella</taxon>
    </lineage>
</organism>
<proteinExistence type="predicted"/>
<feature type="transmembrane region" description="Helical" evidence="7">
    <location>
        <begin position="21"/>
        <end position="43"/>
    </location>
</feature>
<sequence>MEWQGRTDGNRWMQQQLINCFRFLSLHIYYMGVAVVVPFYMLFGKGFKASYGFYRKRFGWSALKSFWWSYKNHYRFGQVMIDRFARYAGKTFTLTTENLELYNELEQGDDAFVMLSAHVGNYEMGGYTLVAKRKCIHMLVFAQETETVMENRQEQFGRTNIRMIPVGNGMNHLFAINEVLTTGQILSMTADRRFGSEKAVVCRFFGADALFPLGPFATIAQRDVPTLVVLVVKTGIKRYHAVLKRLPIPDSHLPRKERIRQLAQAYADELERVVRQHPEQWFNFFSIWTTTTCPTHKA</sequence>
<evidence type="ECO:0000256" key="2">
    <source>
        <dbReference type="ARBA" id="ARBA00022475"/>
    </source>
</evidence>
<keyword evidence="5 7" id="KW-0472">Membrane</keyword>
<keyword evidence="7" id="KW-0812">Transmembrane</keyword>
<dbReference type="Proteomes" id="UP000027442">
    <property type="component" value="Unassembled WGS sequence"/>
</dbReference>
<comment type="caution">
    <text evidence="8">The sequence shown here is derived from an EMBL/GenBank/DDBJ whole genome shotgun (WGS) entry which is preliminary data.</text>
</comment>
<evidence type="ECO:0000256" key="1">
    <source>
        <dbReference type="ARBA" id="ARBA00004533"/>
    </source>
</evidence>
<dbReference type="RefSeq" id="WP_018967072.1">
    <property type="nucleotide sequence ID" value="NZ_KB899213.1"/>
</dbReference>
<dbReference type="GO" id="GO:0005886">
    <property type="term" value="C:plasma membrane"/>
    <property type="evidence" value="ECO:0007669"/>
    <property type="project" value="UniProtKB-SubCell"/>
</dbReference>
<evidence type="ECO:0000313" key="9">
    <source>
        <dbReference type="Proteomes" id="UP000027442"/>
    </source>
</evidence>
<keyword evidence="4 8" id="KW-0808">Transferase</keyword>
<evidence type="ECO:0000256" key="4">
    <source>
        <dbReference type="ARBA" id="ARBA00022679"/>
    </source>
</evidence>